<proteinExistence type="predicted"/>
<sequence length="145" mass="16099">MWGHWFLTAKITTYEVSQELYVTDKENFVTQFPQGAGASRVQTIRNRLIIAQFPQKALDNIHTGQRALIRLDGPGKQTIQATVVKLEKASVELQAKINATVPNPFQEGDGGEVKIEVEHVTPAVLMLRASGLLTETPPLSSSRRY</sequence>
<keyword evidence="2" id="KW-1185">Reference proteome</keyword>
<dbReference type="EMBL" id="JSZA02000044">
    <property type="protein sequence ID" value="KHD06853.2"/>
    <property type="molecule type" value="Genomic_DNA"/>
</dbReference>
<accession>A0A0A6P7V4</accession>
<gene>
    <name evidence="1" type="ORF">PN36_13235</name>
</gene>
<dbReference type="Gene3D" id="2.40.30.170">
    <property type="match status" value="1"/>
</dbReference>
<protein>
    <submittedName>
        <fullName evidence="1">Uncharacterized protein</fullName>
    </submittedName>
</protein>
<dbReference type="Proteomes" id="UP000030428">
    <property type="component" value="Unassembled WGS sequence"/>
</dbReference>
<name>A0A0A6P7V4_9GAMM</name>
<evidence type="ECO:0000313" key="1">
    <source>
        <dbReference type="EMBL" id="KHD06853.2"/>
    </source>
</evidence>
<reference evidence="1 2" key="1">
    <citation type="journal article" date="2016" name="Front. Microbiol.">
        <title>Single-Cell (Meta-)Genomics of a Dimorphic Candidatus Thiomargarita nelsonii Reveals Genomic Plasticity.</title>
        <authorList>
            <person name="Flood B.E."/>
            <person name="Fliss P."/>
            <person name="Jones D.S."/>
            <person name="Dick G.J."/>
            <person name="Jain S."/>
            <person name="Kaster A.K."/>
            <person name="Winkel M."/>
            <person name="Mussmann M."/>
            <person name="Bailey J."/>
        </authorList>
    </citation>
    <scope>NUCLEOTIDE SEQUENCE [LARGE SCALE GENOMIC DNA]</scope>
    <source>
        <strain evidence="1">Hydrate Ridge</strain>
    </source>
</reference>
<organism evidence="1 2">
    <name type="scientific">Candidatus Thiomargarita nelsonii</name>
    <dbReference type="NCBI Taxonomy" id="1003181"/>
    <lineage>
        <taxon>Bacteria</taxon>
        <taxon>Pseudomonadati</taxon>
        <taxon>Pseudomonadota</taxon>
        <taxon>Gammaproteobacteria</taxon>
        <taxon>Thiotrichales</taxon>
        <taxon>Thiotrichaceae</taxon>
        <taxon>Thiomargarita</taxon>
    </lineage>
</organism>
<comment type="caution">
    <text evidence="1">The sequence shown here is derived from an EMBL/GenBank/DDBJ whole genome shotgun (WGS) entry which is preliminary data.</text>
</comment>
<evidence type="ECO:0000313" key="2">
    <source>
        <dbReference type="Proteomes" id="UP000030428"/>
    </source>
</evidence>
<dbReference type="AlphaFoldDB" id="A0A0A6P7V4"/>